<keyword evidence="3" id="KW-1185">Reference proteome</keyword>
<gene>
    <name evidence="2" type="ORF">EKO24_009810</name>
</gene>
<comment type="caution">
    <text evidence="2">The sequence shown here is derived from an EMBL/GenBank/DDBJ whole genome shotgun (WGS) entry which is preliminary data.</text>
</comment>
<accession>A0ABY3CB23</accession>
<evidence type="ECO:0000313" key="3">
    <source>
        <dbReference type="Proteomes" id="UP000733744"/>
    </source>
</evidence>
<feature type="transmembrane region" description="Helical" evidence="1">
    <location>
        <begin position="50"/>
        <end position="74"/>
    </location>
</feature>
<evidence type="ECO:0000313" key="2">
    <source>
        <dbReference type="EMBL" id="TRW95616.1"/>
    </source>
</evidence>
<sequence>MNQKYLFYSIGYFCTLFIYALIIWFGAQWAAVDKFSVFYMTPPSSPKESIWNPIILGGAMLAGIFSALLIEAIKATNSGLNNIRQLLSYLLSSPTVLLALLFSPILFFTVYKVSSGAVDNLSAYLFAFQNGFFWESVFSTTTPSPRRRK</sequence>
<feature type="transmembrane region" description="Helical" evidence="1">
    <location>
        <begin position="86"/>
        <end position="111"/>
    </location>
</feature>
<proteinExistence type="predicted"/>
<dbReference type="RefSeq" id="WP_127029151.1">
    <property type="nucleotide sequence ID" value="NZ_RYFG02000088.1"/>
</dbReference>
<name>A0ABY3CB23_9GAMM</name>
<evidence type="ECO:0000256" key="1">
    <source>
        <dbReference type="SAM" id="Phobius"/>
    </source>
</evidence>
<keyword evidence="1" id="KW-0812">Transmembrane</keyword>
<feature type="transmembrane region" description="Helical" evidence="1">
    <location>
        <begin position="7"/>
        <end position="30"/>
    </location>
</feature>
<keyword evidence="1" id="KW-0472">Membrane</keyword>
<dbReference type="Proteomes" id="UP000733744">
    <property type="component" value="Unassembled WGS sequence"/>
</dbReference>
<evidence type="ECO:0008006" key="4">
    <source>
        <dbReference type="Google" id="ProtNLM"/>
    </source>
</evidence>
<keyword evidence="1" id="KW-1133">Transmembrane helix</keyword>
<organism evidence="2 3">
    <name type="scientific">Candidatus Methylobacter oryzae</name>
    <dbReference type="NCBI Taxonomy" id="2497749"/>
    <lineage>
        <taxon>Bacteria</taxon>
        <taxon>Pseudomonadati</taxon>
        <taxon>Pseudomonadota</taxon>
        <taxon>Gammaproteobacteria</taxon>
        <taxon>Methylococcales</taxon>
        <taxon>Methylococcaceae</taxon>
        <taxon>Methylobacter</taxon>
    </lineage>
</organism>
<reference evidence="2 3" key="1">
    <citation type="journal article" date="2019" name="Antonie Van Leeuwenhoek">
        <title>Description of 'Ca. Methylobacter oryzae' KRF1, a novel species from the environmentally important Methylobacter clade 2.</title>
        <authorList>
            <person name="Khatri K."/>
            <person name="Mohite J.A."/>
            <person name="Pandit P.S."/>
            <person name="Bahulikar R."/>
            <person name="Rahalkar M.C."/>
        </authorList>
    </citation>
    <scope>NUCLEOTIDE SEQUENCE [LARGE SCALE GENOMIC DNA]</scope>
    <source>
        <strain evidence="2 3">KRF1</strain>
    </source>
</reference>
<protein>
    <recommendedName>
        <fullName evidence="4">ABC transmembrane type-1 domain-containing protein</fullName>
    </recommendedName>
</protein>
<dbReference type="EMBL" id="RYFG02000088">
    <property type="protein sequence ID" value="TRW95616.1"/>
    <property type="molecule type" value="Genomic_DNA"/>
</dbReference>